<sequence length="113" mass="12930">YLIDMEIDNEEMSFDSLGSQLSQKSTKTIYAKLFKLSKKTFIYDAQNKMNNQEIETETFFNINNPAIIKHKGRPSKKLKSNAKKSVSKQEKQVLSNSTNVIEKETNETNSTMG</sequence>
<protein>
    <submittedName>
        <fullName evidence="2">14369_t:CDS:1</fullName>
    </submittedName>
</protein>
<accession>A0A9N9FDT3</accession>
<dbReference type="AlphaFoldDB" id="A0A9N9FDT3"/>
<feature type="non-terminal residue" evidence="2">
    <location>
        <position position="1"/>
    </location>
</feature>
<name>A0A9N9FDT3_FUNMO</name>
<gene>
    <name evidence="2" type="ORF">FMOSSE_LOCUS5403</name>
</gene>
<evidence type="ECO:0000313" key="2">
    <source>
        <dbReference type="EMBL" id="CAG8528782.1"/>
    </source>
</evidence>
<keyword evidence="3" id="KW-1185">Reference proteome</keyword>
<organism evidence="2 3">
    <name type="scientific">Funneliformis mosseae</name>
    <name type="common">Endomycorrhizal fungus</name>
    <name type="synonym">Glomus mosseae</name>
    <dbReference type="NCBI Taxonomy" id="27381"/>
    <lineage>
        <taxon>Eukaryota</taxon>
        <taxon>Fungi</taxon>
        <taxon>Fungi incertae sedis</taxon>
        <taxon>Mucoromycota</taxon>
        <taxon>Glomeromycotina</taxon>
        <taxon>Glomeromycetes</taxon>
        <taxon>Glomerales</taxon>
        <taxon>Glomeraceae</taxon>
        <taxon>Funneliformis</taxon>
    </lineage>
</organism>
<reference evidence="2" key="1">
    <citation type="submission" date="2021-06" db="EMBL/GenBank/DDBJ databases">
        <authorList>
            <person name="Kallberg Y."/>
            <person name="Tangrot J."/>
            <person name="Rosling A."/>
        </authorList>
    </citation>
    <scope>NUCLEOTIDE SEQUENCE</scope>
    <source>
        <strain evidence="2">87-6 pot B 2015</strain>
    </source>
</reference>
<evidence type="ECO:0000256" key="1">
    <source>
        <dbReference type="SAM" id="MobiDB-lite"/>
    </source>
</evidence>
<dbReference type="Proteomes" id="UP000789375">
    <property type="component" value="Unassembled WGS sequence"/>
</dbReference>
<proteinExistence type="predicted"/>
<comment type="caution">
    <text evidence="2">The sequence shown here is derived from an EMBL/GenBank/DDBJ whole genome shotgun (WGS) entry which is preliminary data.</text>
</comment>
<feature type="region of interest" description="Disordered" evidence="1">
    <location>
        <begin position="71"/>
        <end position="113"/>
    </location>
</feature>
<evidence type="ECO:0000313" key="3">
    <source>
        <dbReference type="Proteomes" id="UP000789375"/>
    </source>
</evidence>
<dbReference type="EMBL" id="CAJVPP010001019">
    <property type="protein sequence ID" value="CAG8528782.1"/>
    <property type="molecule type" value="Genomic_DNA"/>
</dbReference>
<feature type="compositionally biased region" description="Basic residues" evidence="1">
    <location>
        <begin position="71"/>
        <end position="86"/>
    </location>
</feature>